<feature type="compositionally biased region" description="Polar residues" evidence="1">
    <location>
        <begin position="1426"/>
        <end position="1436"/>
    </location>
</feature>
<dbReference type="SUPFAM" id="SSF48371">
    <property type="entry name" value="ARM repeat"/>
    <property type="match status" value="1"/>
</dbReference>
<accession>A0A5M3MLB4</accession>
<feature type="compositionally biased region" description="Acidic residues" evidence="1">
    <location>
        <begin position="1336"/>
        <end position="1348"/>
    </location>
</feature>
<feature type="compositionally biased region" description="Acidic residues" evidence="1">
    <location>
        <begin position="1446"/>
        <end position="1459"/>
    </location>
</feature>
<reference evidence="4" key="1">
    <citation type="journal article" date="2012" name="Science">
        <title>The Paleozoic origin of enzymatic lignin decomposition reconstructed from 31 fungal genomes.</title>
        <authorList>
            <person name="Floudas D."/>
            <person name="Binder M."/>
            <person name="Riley R."/>
            <person name="Barry K."/>
            <person name="Blanchette R.A."/>
            <person name="Henrissat B."/>
            <person name="Martinez A.T."/>
            <person name="Otillar R."/>
            <person name="Spatafora J.W."/>
            <person name="Yadav J.S."/>
            <person name="Aerts A."/>
            <person name="Benoit I."/>
            <person name="Boyd A."/>
            <person name="Carlson A."/>
            <person name="Copeland A."/>
            <person name="Coutinho P.M."/>
            <person name="de Vries R.P."/>
            <person name="Ferreira P."/>
            <person name="Findley K."/>
            <person name="Foster B."/>
            <person name="Gaskell J."/>
            <person name="Glotzer D."/>
            <person name="Gorecki P."/>
            <person name="Heitman J."/>
            <person name="Hesse C."/>
            <person name="Hori C."/>
            <person name="Igarashi K."/>
            <person name="Jurgens J.A."/>
            <person name="Kallen N."/>
            <person name="Kersten P."/>
            <person name="Kohler A."/>
            <person name="Kuees U."/>
            <person name="Kumar T.K.A."/>
            <person name="Kuo A."/>
            <person name="LaButti K."/>
            <person name="Larrondo L.F."/>
            <person name="Lindquist E."/>
            <person name="Ling A."/>
            <person name="Lombard V."/>
            <person name="Lucas S."/>
            <person name="Lundell T."/>
            <person name="Martin R."/>
            <person name="McLaughlin D.J."/>
            <person name="Morgenstern I."/>
            <person name="Morin E."/>
            <person name="Murat C."/>
            <person name="Nagy L.G."/>
            <person name="Nolan M."/>
            <person name="Ohm R.A."/>
            <person name="Patyshakuliyeva A."/>
            <person name="Rokas A."/>
            <person name="Ruiz-Duenas F.J."/>
            <person name="Sabat G."/>
            <person name="Salamov A."/>
            <person name="Samejima M."/>
            <person name="Schmutz J."/>
            <person name="Slot J.C."/>
            <person name="St John F."/>
            <person name="Stenlid J."/>
            <person name="Sun H."/>
            <person name="Sun S."/>
            <person name="Syed K."/>
            <person name="Tsang A."/>
            <person name="Wiebenga A."/>
            <person name="Young D."/>
            <person name="Pisabarro A."/>
            <person name="Eastwood D.C."/>
            <person name="Martin F."/>
            <person name="Cullen D."/>
            <person name="Grigoriev I.V."/>
            <person name="Hibbett D.S."/>
        </authorList>
    </citation>
    <scope>NUCLEOTIDE SEQUENCE [LARGE SCALE GENOMIC DNA]</scope>
    <source>
        <strain evidence="4">RWD-64-598 SS2</strain>
    </source>
</reference>
<dbReference type="KEGG" id="cput:CONPUDRAFT_106434"/>
<dbReference type="Pfam" id="PF24571">
    <property type="entry name" value="HEAT_SCC3-SA"/>
    <property type="match status" value="1"/>
</dbReference>
<dbReference type="PANTHER" id="PTHR11199">
    <property type="entry name" value="STROMAL ANTIGEN"/>
    <property type="match status" value="1"/>
</dbReference>
<feature type="region of interest" description="Disordered" evidence="1">
    <location>
        <begin position="1001"/>
        <end position="1058"/>
    </location>
</feature>
<dbReference type="InterPro" id="IPR039662">
    <property type="entry name" value="Cohesin_Scc3/SA"/>
</dbReference>
<dbReference type="PANTHER" id="PTHR11199:SF0">
    <property type="entry name" value="LD34181P-RELATED"/>
    <property type="match status" value="1"/>
</dbReference>
<dbReference type="Gene3D" id="1.25.10.10">
    <property type="entry name" value="Leucine-rich Repeat Variant"/>
    <property type="match status" value="1"/>
</dbReference>
<dbReference type="OMA" id="FVANVQD"/>
<dbReference type="GO" id="GO:0007062">
    <property type="term" value="P:sister chromatid cohesion"/>
    <property type="evidence" value="ECO:0007669"/>
    <property type="project" value="UniProtKB-ARBA"/>
</dbReference>
<feature type="region of interest" description="Disordered" evidence="1">
    <location>
        <begin position="560"/>
        <end position="591"/>
    </location>
</feature>
<sequence length="1483" mass="162289">MSDDEPPRRSQRDRKQVDRYVGDGPSKKRKRTQVDSGSELTDLPSEPEDVPAGEEADDAGSDNDQEDADDEGDFANTPKAKGKAPAGPRKSKAATTTKAAKGPSAVKRPRTGKATGAPKAVKLPKVKGRRVNKNADGEFNLDKLTNETKIRGDNPLFNAVLNPSAALQSTAEEFLDSLNENPGLAQAELINCVLRACGSNDSVDADEVVDYDGVVDSLDTFTEGLKQENSPVYPLTSKLAVFKKFRSSLAELIERIVISAADTGALYTSDLIMTVQTWVVAMSSSQIRSFRHTATFVALEVESALCTVAAAVEKEAEIIGRQREGERKRKASNKTGAGGAGGVREKDLENKAAEVRKRREVLAEFLKEVVDGVFVHRYRDLDPTIRAECVRALGAWFGAYPAHFLDVSYLRYVGWVLSDTHTLVRTEAVRALQVVYAQSDYVGALAHFTERFKPRLAEMAARDAELGVRCAVLGVLGALDGHALLEDADRERLCLLVFDEEPRVRRAVAGFVRGVWEDAVEERLVGRRGKTDEKTRGRVGTKALAVLLVRWGVALERERSAAAGEDDEGGSVYSGEGGTSAPHRSAHVPPSVAADQAGRTALAVEALWDECEAVRDWEDTLDVLLLDHSAGGDGDEMDVEESLAGAAKKKGGVDEVWRLEDAEESVLLEVLVASIRRAKTLSATATKKGEEDKINTDITRALIKGLPRLFIKYQTDESRIADILLIPPLMNLDLYLEMRMMNAYAALWDDVTKQFLSHASSNVLAKACAALRHLSGATSLANTNGAKQLELEDELASQLRDAVAGREELAVASFGEDEVLALTAVCARAAALAGARDVAGWMEEDEGGKQSCVWDIVCALVERGRLGYKEEERMIEQGLHLLGLHIIWKTRKLPDAPAGELSADELKFREGLREQRDALVEKLVEYAVGTQSNTAEGVKRAAFQNLMHIHILFNPSNQNAAAAPGDARPLPTAALALELDDEVQYRCAGFIQATIEQFEEHFEESAVSERDEDSASGSGDDSDEDGAATAGKEKEKEKEGGKAKGKTKAKGRERERLASMLQTPSRARLQAEYVFMSVISTFLRAIRAGAVHIKHSAVLLAHHGRVSPSFDLCTRVVVDILREEGMYNEGGDVVVQVIEQALKESFSFVADNIVSTEEYTVGLAKQLAGAFLIRGAQLSVVRRLDARYVVRVHTDLLTWAIKRIAALEGSGNKNKRAKGVAVSFFRVLVPLLNSVESRDALKIKAHMDQLLAQNKLEVPPSAKMWEPQRAYEKRLQSAMNKDKARKGKKAGRAQVGAGTTTEEELTDGEVLSAPEEAPARPKPKPKRRRPRRRNDDDEDDEPAEEEEEAPSKPKSTLRARRSLRGRAAEEAQPEPELAEPATPRAGSAAPSSRLSELEEPEPTSTIEEGVEEEEEQEEIEDADELPTTNGHATPESSSRKRPRDGEDADEEEDIDEDDASQTRTRTPVPFDRELVIRRKRARH</sequence>
<feature type="region of interest" description="Disordered" evidence="1">
    <location>
        <begin position="1"/>
        <end position="124"/>
    </location>
</feature>
<feature type="compositionally biased region" description="Basic and acidic residues" evidence="1">
    <location>
        <begin position="1"/>
        <end position="21"/>
    </location>
</feature>
<feature type="compositionally biased region" description="Acidic residues" evidence="1">
    <location>
        <begin position="1010"/>
        <end position="1026"/>
    </location>
</feature>
<dbReference type="PROSITE" id="PS51425">
    <property type="entry name" value="SCD"/>
    <property type="match status" value="1"/>
</dbReference>
<feature type="region of interest" description="Disordered" evidence="1">
    <location>
        <begin position="323"/>
        <end position="343"/>
    </location>
</feature>
<dbReference type="InterPro" id="IPR011989">
    <property type="entry name" value="ARM-like"/>
</dbReference>
<dbReference type="GO" id="GO:0008278">
    <property type="term" value="C:cohesin complex"/>
    <property type="evidence" value="ECO:0007669"/>
    <property type="project" value="TreeGrafter"/>
</dbReference>
<organism evidence="3 4">
    <name type="scientific">Coniophora puteana (strain RWD-64-598)</name>
    <name type="common">Brown rot fungus</name>
    <dbReference type="NCBI Taxonomy" id="741705"/>
    <lineage>
        <taxon>Eukaryota</taxon>
        <taxon>Fungi</taxon>
        <taxon>Dikarya</taxon>
        <taxon>Basidiomycota</taxon>
        <taxon>Agaricomycotina</taxon>
        <taxon>Agaricomycetes</taxon>
        <taxon>Agaricomycetidae</taxon>
        <taxon>Boletales</taxon>
        <taxon>Coniophorineae</taxon>
        <taxon>Coniophoraceae</taxon>
        <taxon>Coniophora</taxon>
    </lineage>
</organism>
<keyword evidence="4" id="KW-1185">Reference proteome</keyword>
<name>A0A5M3MLB4_CONPW</name>
<dbReference type="RefSeq" id="XP_007770102.1">
    <property type="nucleotide sequence ID" value="XM_007771912.1"/>
</dbReference>
<dbReference type="Pfam" id="PF21581">
    <property type="entry name" value="SCD"/>
    <property type="match status" value="1"/>
</dbReference>
<feature type="compositionally biased region" description="Basic residues" evidence="1">
    <location>
        <begin position="1355"/>
        <end position="1364"/>
    </location>
</feature>
<dbReference type="InterPro" id="IPR013721">
    <property type="entry name" value="STAG"/>
</dbReference>
<dbReference type="OrthoDB" id="498590at2759"/>
<evidence type="ECO:0000313" key="4">
    <source>
        <dbReference type="Proteomes" id="UP000053558"/>
    </source>
</evidence>
<dbReference type="GeneID" id="19198591"/>
<dbReference type="InterPro" id="IPR016024">
    <property type="entry name" value="ARM-type_fold"/>
</dbReference>
<gene>
    <name evidence="3" type="ORF">CONPUDRAFT_106434</name>
</gene>
<evidence type="ECO:0000313" key="3">
    <source>
        <dbReference type="EMBL" id="EIW79750.1"/>
    </source>
</evidence>
<dbReference type="GO" id="GO:0000785">
    <property type="term" value="C:chromatin"/>
    <property type="evidence" value="ECO:0007669"/>
    <property type="project" value="TreeGrafter"/>
</dbReference>
<proteinExistence type="predicted"/>
<feature type="compositionally biased region" description="Acidic residues" evidence="1">
    <location>
        <begin position="45"/>
        <end position="73"/>
    </location>
</feature>
<evidence type="ECO:0000259" key="2">
    <source>
        <dbReference type="PROSITE" id="PS51425"/>
    </source>
</evidence>
<dbReference type="InterPro" id="IPR056396">
    <property type="entry name" value="HEAT_SCC3-SA"/>
</dbReference>
<protein>
    <recommendedName>
        <fullName evidence="2">SCD domain-containing protein</fullName>
    </recommendedName>
</protein>
<dbReference type="GO" id="GO:0005634">
    <property type="term" value="C:nucleus"/>
    <property type="evidence" value="ECO:0007669"/>
    <property type="project" value="TreeGrafter"/>
</dbReference>
<feature type="compositionally biased region" description="Basic residues" evidence="1">
    <location>
        <begin position="1321"/>
        <end position="1332"/>
    </location>
</feature>
<dbReference type="EMBL" id="JH711580">
    <property type="protein sequence ID" value="EIW79750.1"/>
    <property type="molecule type" value="Genomic_DNA"/>
</dbReference>
<dbReference type="Proteomes" id="UP000053558">
    <property type="component" value="Unassembled WGS sequence"/>
</dbReference>
<feature type="compositionally biased region" description="Low complexity" evidence="1">
    <location>
        <begin position="1378"/>
        <end position="1394"/>
    </location>
</feature>
<dbReference type="Pfam" id="PF08514">
    <property type="entry name" value="STAG"/>
    <property type="match status" value="1"/>
</dbReference>
<feature type="domain" description="SCD" evidence="2">
    <location>
        <begin position="374"/>
        <end position="459"/>
    </location>
</feature>
<feature type="compositionally biased region" description="Acidic residues" evidence="1">
    <location>
        <begin position="1408"/>
        <end position="1424"/>
    </location>
</feature>
<feature type="compositionally biased region" description="Low complexity" evidence="1">
    <location>
        <begin position="74"/>
        <end position="101"/>
    </location>
</feature>
<feature type="region of interest" description="Disordered" evidence="1">
    <location>
        <begin position="1274"/>
        <end position="1483"/>
    </location>
</feature>
<dbReference type="InterPro" id="IPR020839">
    <property type="entry name" value="SCD"/>
</dbReference>
<dbReference type="GO" id="GO:0003682">
    <property type="term" value="F:chromatin binding"/>
    <property type="evidence" value="ECO:0007669"/>
    <property type="project" value="TreeGrafter"/>
</dbReference>
<feature type="compositionally biased region" description="Basic and acidic residues" evidence="1">
    <location>
        <begin position="1031"/>
        <end position="1042"/>
    </location>
</feature>
<comment type="caution">
    <text evidence="3">The sequence shown here is derived from an EMBL/GenBank/DDBJ whole genome shotgun (WGS) entry which is preliminary data.</text>
</comment>
<evidence type="ECO:0000256" key="1">
    <source>
        <dbReference type="SAM" id="MobiDB-lite"/>
    </source>
</evidence>